<feature type="transmembrane region" description="Helical" evidence="1">
    <location>
        <begin position="152"/>
        <end position="173"/>
    </location>
</feature>
<evidence type="ECO:0000256" key="1">
    <source>
        <dbReference type="SAM" id="Phobius"/>
    </source>
</evidence>
<feature type="transmembrane region" description="Helical" evidence="1">
    <location>
        <begin position="179"/>
        <end position="197"/>
    </location>
</feature>
<keyword evidence="5" id="KW-1185">Reference proteome</keyword>
<keyword evidence="1" id="KW-0812">Transmembrane</keyword>
<organism evidence="4 5">
    <name type="scientific">Nonomuraea composti</name>
    <dbReference type="NCBI Taxonomy" id="2720023"/>
    <lineage>
        <taxon>Bacteria</taxon>
        <taxon>Bacillati</taxon>
        <taxon>Actinomycetota</taxon>
        <taxon>Actinomycetes</taxon>
        <taxon>Streptosporangiales</taxon>
        <taxon>Streptosporangiaceae</taxon>
        <taxon>Nonomuraea</taxon>
    </lineage>
</organism>
<gene>
    <name evidence="4" type="ORF">HCN51_14950</name>
</gene>
<dbReference type="Gene3D" id="3.40.50.1820">
    <property type="entry name" value="alpha/beta hydrolase"/>
    <property type="match status" value="1"/>
</dbReference>
<reference evidence="4 5" key="1">
    <citation type="submission" date="2020-03" db="EMBL/GenBank/DDBJ databases">
        <title>WGS of actinomycetes isolated from Thailand.</title>
        <authorList>
            <person name="Thawai C."/>
        </authorList>
    </citation>
    <scope>NUCLEOTIDE SEQUENCE [LARGE SCALE GENOMIC DNA]</scope>
    <source>
        <strain evidence="4 5">FMUSA5-5</strain>
    </source>
</reference>
<feature type="signal peptide" evidence="2">
    <location>
        <begin position="1"/>
        <end position="22"/>
    </location>
</feature>
<dbReference type="RefSeq" id="WP_168010230.1">
    <property type="nucleotide sequence ID" value="NZ_JAATEP010000009.1"/>
</dbReference>
<name>A0ABX1B1L4_9ACTN</name>
<dbReference type="SUPFAM" id="SSF53474">
    <property type="entry name" value="alpha/beta-Hydrolases"/>
    <property type="match status" value="1"/>
</dbReference>
<dbReference type="InterPro" id="IPR009339">
    <property type="entry name" value="DUF998"/>
</dbReference>
<protein>
    <submittedName>
        <fullName evidence="4">Alpha/beta fold hydrolase</fullName>
    </submittedName>
</protein>
<evidence type="ECO:0000313" key="5">
    <source>
        <dbReference type="Proteomes" id="UP000696294"/>
    </source>
</evidence>
<dbReference type="EMBL" id="JAATEP010000009">
    <property type="protein sequence ID" value="NJP90737.1"/>
    <property type="molecule type" value="Genomic_DNA"/>
</dbReference>
<keyword evidence="4" id="KW-0378">Hydrolase</keyword>
<feature type="chain" id="PRO_5045382062" evidence="2">
    <location>
        <begin position="23"/>
        <end position="516"/>
    </location>
</feature>
<feature type="domain" description="AB hydrolase-1" evidence="3">
    <location>
        <begin position="293"/>
        <end position="513"/>
    </location>
</feature>
<evidence type="ECO:0000256" key="2">
    <source>
        <dbReference type="SAM" id="SignalP"/>
    </source>
</evidence>
<comment type="caution">
    <text evidence="4">The sequence shown here is derived from an EMBL/GenBank/DDBJ whole genome shotgun (WGS) entry which is preliminary data.</text>
</comment>
<dbReference type="Proteomes" id="UP000696294">
    <property type="component" value="Unassembled WGS sequence"/>
</dbReference>
<feature type="transmembrane region" description="Helical" evidence="1">
    <location>
        <begin position="120"/>
        <end position="140"/>
    </location>
</feature>
<accession>A0ABX1B1L4</accession>
<feature type="transmembrane region" description="Helical" evidence="1">
    <location>
        <begin position="79"/>
        <end position="100"/>
    </location>
</feature>
<dbReference type="Pfam" id="PF12697">
    <property type="entry name" value="Abhydrolase_6"/>
    <property type="match status" value="1"/>
</dbReference>
<evidence type="ECO:0000259" key="3">
    <source>
        <dbReference type="Pfam" id="PF12697"/>
    </source>
</evidence>
<keyword evidence="1" id="KW-1133">Transmembrane helix</keyword>
<dbReference type="InterPro" id="IPR029058">
    <property type="entry name" value="AB_hydrolase_fold"/>
</dbReference>
<dbReference type="Pfam" id="PF06197">
    <property type="entry name" value="DUF998"/>
    <property type="match status" value="1"/>
</dbReference>
<keyword evidence="1" id="KW-0472">Membrane</keyword>
<proteinExistence type="predicted"/>
<evidence type="ECO:0000313" key="4">
    <source>
        <dbReference type="EMBL" id="NJP90737.1"/>
    </source>
</evidence>
<dbReference type="InterPro" id="IPR000073">
    <property type="entry name" value="AB_hydrolase_1"/>
</dbReference>
<feature type="transmembrane region" description="Helical" evidence="1">
    <location>
        <begin position="53"/>
        <end position="72"/>
    </location>
</feature>
<sequence length="516" mass="53886">MERRLFVLAACAFIVTAVLASAWVTGQFTTPAVDRTEGYVSELAARNQPWTRLFRVSDVLAGLACLAGVALVPRVAREWPGWLALAAFGLLTVVAGLFPLDCAALSDPLCGRQGASAAHVAHAAARVLGTIAVLVAMVLLSARWRARASWLFTWLTLGATLLTAGAQAAGHGVGLAHRAQLTMIAVWLVYVALRLLVADDAAADATADEAGPRIAPGRMGGVGGARVRTDDARAWSGTDGVRADWSGAEGVRADDDPLWSRAGAVPGPGGRGRAHVVVQGAGPVVLITAGLAGAWFHWDAVAARLAGGHRVIRFDRPGLGLSPSAPVPPTLYDEAARLAALSPAHPQQVTLVAHGVACWHAEAFARLHPLCLARLVLVEPACTAERRPLPFARTACRWLPALGRTWGATALARVAGPPAHRLLTGLPDPSGVYGTGRVLAAAVGEWLARRGMAADLRRLREEKPFPDVPVTVLSAGDPDGCAGRLADALAAEHVRLPRAGRHLQLHAPQAIAHAVT</sequence>
<dbReference type="GO" id="GO:0016787">
    <property type="term" value="F:hydrolase activity"/>
    <property type="evidence" value="ECO:0007669"/>
    <property type="project" value="UniProtKB-KW"/>
</dbReference>
<keyword evidence="2" id="KW-0732">Signal</keyword>